<dbReference type="HOGENOM" id="CLU_861539_0_0_1"/>
<proteinExistence type="predicted"/>
<dbReference type="Gramene" id="PNW80095">
    <property type="protein sequence ID" value="PNW80095"/>
    <property type="gene ID" value="CHLRE_08g377700v5"/>
</dbReference>
<evidence type="ECO:0000256" key="1">
    <source>
        <dbReference type="SAM" id="MobiDB-lite"/>
    </source>
</evidence>
<dbReference type="SUPFAM" id="SSF88697">
    <property type="entry name" value="PUA domain-like"/>
    <property type="match status" value="1"/>
</dbReference>
<dbReference type="eggNOG" id="ENOG502SQRS">
    <property type="taxonomic scope" value="Eukaryota"/>
</dbReference>
<feature type="region of interest" description="Disordered" evidence="1">
    <location>
        <begin position="25"/>
        <end position="45"/>
    </location>
</feature>
<organism evidence="3 4">
    <name type="scientific">Chlamydomonas reinhardtii</name>
    <name type="common">Chlamydomonas smithii</name>
    <dbReference type="NCBI Taxonomy" id="3055"/>
    <lineage>
        <taxon>Eukaryota</taxon>
        <taxon>Viridiplantae</taxon>
        <taxon>Chlorophyta</taxon>
        <taxon>core chlorophytes</taxon>
        <taxon>Chlorophyceae</taxon>
        <taxon>CS clade</taxon>
        <taxon>Chlamydomonadales</taxon>
        <taxon>Chlamydomonadaceae</taxon>
        <taxon>Chlamydomonas</taxon>
    </lineage>
</organism>
<feature type="compositionally biased region" description="Low complexity" evidence="1">
    <location>
        <begin position="34"/>
        <end position="43"/>
    </location>
</feature>
<name>A8IZB2_CHLRE</name>
<dbReference type="STRING" id="3055.A8IZB2"/>
<dbReference type="InterPro" id="IPR003111">
    <property type="entry name" value="Lon_prtase_N"/>
</dbReference>
<gene>
    <name evidence="3" type="ORF">CHLRE_08g377700v5</name>
</gene>
<keyword evidence="4" id="KW-1185">Reference proteome</keyword>
<dbReference type="PANTHER" id="PTHR46732">
    <property type="entry name" value="ATP-DEPENDENT PROTEASE LA (LON) DOMAIN PROTEIN"/>
    <property type="match status" value="1"/>
</dbReference>
<reference evidence="3 4" key="1">
    <citation type="journal article" date="2007" name="Science">
        <title>The Chlamydomonas genome reveals the evolution of key animal and plant functions.</title>
        <authorList>
            <person name="Merchant S.S."/>
            <person name="Prochnik S.E."/>
            <person name="Vallon O."/>
            <person name="Harris E.H."/>
            <person name="Karpowicz S.J."/>
            <person name="Witman G.B."/>
            <person name="Terry A."/>
            <person name="Salamov A."/>
            <person name="Fritz-Laylin L.K."/>
            <person name="Marechal-Drouard L."/>
            <person name="Marshall W.F."/>
            <person name="Qu L.H."/>
            <person name="Nelson D.R."/>
            <person name="Sanderfoot A.A."/>
            <person name="Spalding M.H."/>
            <person name="Kapitonov V.V."/>
            <person name="Ren Q."/>
            <person name="Ferris P."/>
            <person name="Lindquist E."/>
            <person name="Shapiro H."/>
            <person name="Lucas S.M."/>
            <person name="Grimwood J."/>
            <person name="Schmutz J."/>
            <person name="Cardol P."/>
            <person name="Cerutti H."/>
            <person name="Chanfreau G."/>
            <person name="Chen C.L."/>
            <person name="Cognat V."/>
            <person name="Croft M.T."/>
            <person name="Dent R."/>
            <person name="Dutcher S."/>
            <person name="Fernandez E."/>
            <person name="Fukuzawa H."/>
            <person name="Gonzalez-Ballester D."/>
            <person name="Gonzalez-Halphen D."/>
            <person name="Hallmann A."/>
            <person name="Hanikenne M."/>
            <person name="Hippler M."/>
            <person name="Inwood W."/>
            <person name="Jabbari K."/>
            <person name="Kalanon M."/>
            <person name="Kuras R."/>
            <person name="Lefebvre P.A."/>
            <person name="Lemaire S.D."/>
            <person name="Lobanov A.V."/>
            <person name="Lohr M."/>
            <person name="Manuell A."/>
            <person name="Meier I."/>
            <person name="Mets L."/>
            <person name="Mittag M."/>
            <person name="Mittelmeier T."/>
            <person name="Moroney J.V."/>
            <person name="Moseley J."/>
            <person name="Napoli C."/>
            <person name="Nedelcu A.M."/>
            <person name="Niyogi K."/>
            <person name="Novoselov S.V."/>
            <person name="Paulsen I.T."/>
            <person name="Pazour G."/>
            <person name="Purton S."/>
            <person name="Ral J.P."/>
            <person name="Riano-Pachon D.M."/>
            <person name="Riekhof W."/>
            <person name="Rymarquis L."/>
            <person name="Schroda M."/>
            <person name="Stern D."/>
            <person name="Umen J."/>
            <person name="Willows R."/>
            <person name="Wilson N."/>
            <person name="Zimmer S.L."/>
            <person name="Allmer J."/>
            <person name="Balk J."/>
            <person name="Bisova K."/>
            <person name="Chen C.J."/>
            <person name="Elias M."/>
            <person name="Gendler K."/>
            <person name="Hauser C."/>
            <person name="Lamb M.R."/>
            <person name="Ledford H."/>
            <person name="Long J.C."/>
            <person name="Minagawa J."/>
            <person name="Page M.D."/>
            <person name="Pan J."/>
            <person name="Pootakham W."/>
            <person name="Roje S."/>
            <person name="Rose A."/>
            <person name="Stahlberg E."/>
            <person name="Terauchi A.M."/>
            <person name="Yang P."/>
            <person name="Ball S."/>
            <person name="Bowler C."/>
            <person name="Dieckmann C.L."/>
            <person name="Gladyshev V.N."/>
            <person name="Green P."/>
            <person name="Jorgensen R."/>
            <person name="Mayfield S."/>
            <person name="Mueller-Roeber B."/>
            <person name="Rajamani S."/>
            <person name="Sayre R.T."/>
            <person name="Brokstein P."/>
            <person name="Dubchak I."/>
            <person name="Goodstein D."/>
            <person name="Hornick L."/>
            <person name="Huang Y.W."/>
            <person name="Jhaveri J."/>
            <person name="Luo Y."/>
            <person name="Martinez D."/>
            <person name="Ngau W.C."/>
            <person name="Otillar B."/>
            <person name="Poliakov A."/>
            <person name="Porter A."/>
            <person name="Szajkowski L."/>
            <person name="Werner G."/>
            <person name="Zhou K."/>
            <person name="Grigoriev I.V."/>
            <person name="Rokhsar D.S."/>
            <person name="Grossman A.R."/>
        </authorList>
    </citation>
    <scope>NUCLEOTIDE SEQUENCE [LARGE SCALE GENOMIC DNA]</scope>
    <source>
        <strain evidence="4">CC-503</strain>
    </source>
</reference>
<protein>
    <recommendedName>
        <fullName evidence="2">Lon N-terminal domain-containing protein</fullName>
    </recommendedName>
</protein>
<dbReference type="Pfam" id="PF02190">
    <property type="entry name" value="LON_substr_bdg"/>
    <property type="match status" value="1"/>
</dbReference>
<dbReference type="GeneID" id="5719916"/>
<feature type="region of interest" description="Disordered" evidence="1">
    <location>
        <begin position="171"/>
        <end position="197"/>
    </location>
</feature>
<dbReference type="PaxDb" id="3055-EDP02686"/>
<dbReference type="RefSeq" id="XP_001694253.1">
    <property type="nucleotide sequence ID" value="XM_001694201.2"/>
</dbReference>
<dbReference type="Proteomes" id="UP000006906">
    <property type="component" value="Chromosome 8"/>
</dbReference>
<feature type="domain" description="Lon N-terminal" evidence="2">
    <location>
        <begin position="2"/>
        <end position="170"/>
    </location>
</feature>
<evidence type="ECO:0000259" key="2">
    <source>
        <dbReference type="Pfam" id="PF02190"/>
    </source>
</evidence>
<sequence length="323" mass="34047">MPTGTGALHVYEPRYLQMFDELAAKQQQQGNSGGPSSSASGSGTSIGGAFSGSGGVNVAALAGVRFGHVHAGAVPRGEGLVPADDPVPYVGVLATVKSAARRPDGTLLLEYEGGRRIRLLSVWQSEPYMVAAACHLTDASEGSDEDVVDMLEWELYSQLQEVGRLSRQLTTDDSAPLKLPDSVPRYAPPSRPARRGPRTLAEHLTAVGHPAGASISMWQRFGSVYGGGRAAREPVDDPYSVLSERLGKDTRQELFSFAAACMLELGPAERLALLTSTDRAARLQWVAAAVAPFLEEQRARASVARALKGARASSARGEGPAVA</sequence>
<accession>A8IZB2</accession>
<dbReference type="KEGG" id="cre:CHLRE_08g377700v5"/>
<dbReference type="EMBL" id="CM008969">
    <property type="protein sequence ID" value="PNW80095.1"/>
    <property type="molecule type" value="Genomic_DNA"/>
</dbReference>
<dbReference type="OrthoDB" id="529006at2759"/>
<evidence type="ECO:0000313" key="3">
    <source>
        <dbReference type="EMBL" id="PNW80095.1"/>
    </source>
</evidence>
<dbReference type="InterPro" id="IPR046336">
    <property type="entry name" value="Lon_prtase_N_sf"/>
</dbReference>
<evidence type="ECO:0000313" key="4">
    <source>
        <dbReference type="Proteomes" id="UP000006906"/>
    </source>
</evidence>
<dbReference type="InterPro" id="IPR015947">
    <property type="entry name" value="PUA-like_sf"/>
</dbReference>
<dbReference type="Gene3D" id="2.30.130.40">
    <property type="entry name" value="LON domain-like"/>
    <property type="match status" value="1"/>
</dbReference>
<dbReference type="InParanoid" id="A8IZB2"/>
<dbReference type="PANTHER" id="PTHR46732:SF5">
    <property type="entry name" value="ATP-DEPENDENT PROTEASE LA (LON) DOMAIN PROTEIN"/>
    <property type="match status" value="1"/>
</dbReference>
<dbReference type="AlphaFoldDB" id="A8IZB2"/>